<keyword evidence="9 12" id="KW-0072">Autophagy</keyword>
<keyword evidence="4 12" id="KW-0963">Cytoplasm</keyword>
<keyword evidence="8 12" id="KW-0653">Protein transport</keyword>
<accession>A0ABD0XLH1</accession>
<organism evidence="15 16">
    <name type="scientific">Umbra pygmaea</name>
    <name type="common">Eastern mudminnow</name>
    <dbReference type="NCBI Taxonomy" id="75934"/>
    <lineage>
        <taxon>Eukaryota</taxon>
        <taxon>Metazoa</taxon>
        <taxon>Chordata</taxon>
        <taxon>Craniata</taxon>
        <taxon>Vertebrata</taxon>
        <taxon>Euteleostomi</taxon>
        <taxon>Actinopterygii</taxon>
        <taxon>Neopterygii</taxon>
        <taxon>Teleostei</taxon>
        <taxon>Protacanthopterygii</taxon>
        <taxon>Esociformes</taxon>
        <taxon>Umbridae</taxon>
        <taxon>Umbra</taxon>
    </lineage>
</organism>
<proteinExistence type="inferred from homology"/>
<keyword evidence="3" id="KW-0813">Transport</keyword>
<dbReference type="EMBL" id="JAGEUA010000003">
    <property type="protein sequence ID" value="KAL0993056.1"/>
    <property type="molecule type" value="Genomic_DNA"/>
</dbReference>
<evidence type="ECO:0000256" key="11">
    <source>
        <dbReference type="ARBA" id="ARBA00029362"/>
    </source>
</evidence>
<comment type="function">
    <text evidence="12">Cysteine protease that plays a key role in autophagy by mediating both proteolytic activation and delipidation of ATG8 family proteins.</text>
</comment>
<dbReference type="GO" id="GO:0006508">
    <property type="term" value="P:proteolysis"/>
    <property type="evidence" value="ECO:0007669"/>
    <property type="project" value="UniProtKB-KW"/>
</dbReference>
<comment type="similarity">
    <text evidence="2 12">Belongs to the peptidase C54 family.</text>
</comment>
<dbReference type="InterPro" id="IPR005078">
    <property type="entry name" value="Peptidase_C54"/>
</dbReference>
<keyword evidence="16" id="KW-1185">Reference proteome</keyword>
<evidence type="ECO:0000256" key="5">
    <source>
        <dbReference type="ARBA" id="ARBA00022670"/>
    </source>
</evidence>
<evidence type="ECO:0000256" key="9">
    <source>
        <dbReference type="ARBA" id="ARBA00023006"/>
    </source>
</evidence>
<evidence type="ECO:0000313" key="16">
    <source>
        <dbReference type="Proteomes" id="UP001557470"/>
    </source>
</evidence>
<comment type="catalytic activity">
    <reaction evidence="10">
        <text>[protein]-C-terminal L-amino acid-glycyl-phosphatidylserine + H2O = [protein]-C-terminal L-amino acid-glycine + a 1,2-diacyl-sn-glycero-3-phospho-L-serine</text>
        <dbReference type="Rhea" id="RHEA:67576"/>
        <dbReference type="Rhea" id="RHEA-COMP:17324"/>
        <dbReference type="Rhea" id="RHEA-COMP:17326"/>
        <dbReference type="ChEBI" id="CHEBI:15377"/>
        <dbReference type="ChEBI" id="CHEBI:57262"/>
        <dbReference type="ChEBI" id="CHEBI:172940"/>
        <dbReference type="ChEBI" id="CHEBI:172942"/>
    </reaction>
    <physiologicalReaction direction="left-to-right" evidence="10">
        <dbReference type="Rhea" id="RHEA:67577"/>
    </physiologicalReaction>
</comment>
<sequence>MNPSSSREDQSPEGVPTDDWFHLSTMSLGAMGSDGSQDDPEKLENRNRLKSKLVSAWNNVKYGWSFKSKARFSKTSPLNMLGYSYMLSHGVDREQFRRGFASLLWLTYRRGFPPLAGSSLTTDSGWGCMLRSGQMLLAQGLRLHLMPPGWTLPSAHHVAKDDMELKESNSLAPEVTKRGRRRSMGSLLDSRTEVTHRRLVSWFGDQPTTPFGLHQMVERGQSSGKKAGDWYGPSNVAHILRKAVAAASAEVPNLVVYVAQDCTVCIDDVVRLCECPTSAGSTGNSPGWKSVIVLVPVRLGGDVLNPTYVQCVKNLLSLEHCIGIIGGKPKHSLFFVGYQDEQLLYLDPHYSQSTVDVTRDNFPLESFHCKCPRKMSFSRMDPSCTIGFYAKGQKDFETLCSALFKALSSSTERYPIFTITKSQGQDRLWEDESDAPQNSTTHILTTDEQRLRRANRKTSLEEFVLL</sequence>
<comment type="catalytic activity">
    <reaction evidence="11">
        <text>[protein]-C-terminal L-amino acid-glycyl-phosphatidylethanolamide + H2O = [protein]-C-terminal L-amino acid-glycine + a 1,2-diacyl-sn-glycero-3-phosphoethanolamine</text>
        <dbReference type="Rhea" id="RHEA:67548"/>
        <dbReference type="Rhea" id="RHEA-COMP:17323"/>
        <dbReference type="Rhea" id="RHEA-COMP:17324"/>
        <dbReference type="ChEBI" id="CHEBI:15377"/>
        <dbReference type="ChEBI" id="CHEBI:64612"/>
        <dbReference type="ChEBI" id="CHEBI:172940"/>
        <dbReference type="ChEBI" id="CHEBI:172941"/>
    </reaction>
    <physiologicalReaction direction="left-to-right" evidence="11">
        <dbReference type="Rhea" id="RHEA:67549"/>
    </physiologicalReaction>
</comment>
<keyword evidence="6 12" id="KW-0378">Hydrolase</keyword>
<comment type="subcellular location">
    <subcellularLocation>
        <location evidence="1 12">Cytoplasm</location>
    </subcellularLocation>
</comment>
<dbReference type="InterPro" id="IPR046792">
    <property type="entry name" value="Peptidase_C54_cat"/>
</dbReference>
<evidence type="ECO:0000256" key="3">
    <source>
        <dbReference type="ARBA" id="ARBA00022448"/>
    </source>
</evidence>
<evidence type="ECO:0000256" key="13">
    <source>
        <dbReference type="SAM" id="MobiDB-lite"/>
    </source>
</evidence>
<protein>
    <recommendedName>
        <fullName evidence="12">Cysteine protease</fullName>
        <ecNumber evidence="12">3.4.22.-</ecNumber>
    </recommendedName>
</protein>
<keyword evidence="5 12" id="KW-0645">Protease</keyword>
<dbReference type="AlphaFoldDB" id="A0ABD0XLH1"/>
<dbReference type="InterPro" id="IPR038765">
    <property type="entry name" value="Papain-like_cys_pep_sf"/>
</dbReference>
<evidence type="ECO:0000256" key="6">
    <source>
        <dbReference type="ARBA" id="ARBA00022801"/>
    </source>
</evidence>
<evidence type="ECO:0000313" key="15">
    <source>
        <dbReference type="EMBL" id="KAL0993056.1"/>
    </source>
</evidence>
<evidence type="ECO:0000256" key="1">
    <source>
        <dbReference type="ARBA" id="ARBA00004496"/>
    </source>
</evidence>
<dbReference type="GO" id="GO:0006914">
    <property type="term" value="P:autophagy"/>
    <property type="evidence" value="ECO:0007669"/>
    <property type="project" value="UniProtKB-KW"/>
</dbReference>
<dbReference type="GO" id="GO:0015031">
    <property type="term" value="P:protein transport"/>
    <property type="evidence" value="ECO:0007669"/>
    <property type="project" value="UniProtKB-KW"/>
</dbReference>
<feature type="compositionally biased region" description="Basic and acidic residues" evidence="13">
    <location>
        <begin position="1"/>
        <end position="10"/>
    </location>
</feature>
<evidence type="ECO:0000256" key="2">
    <source>
        <dbReference type="ARBA" id="ARBA00010958"/>
    </source>
</evidence>
<reference evidence="15 16" key="1">
    <citation type="submission" date="2024-06" db="EMBL/GenBank/DDBJ databases">
        <authorList>
            <person name="Pan Q."/>
            <person name="Wen M."/>
            <person name="Jouanno E."/>
            <person name="Zahm M."/>
            <person name="Klopp C."/>
            <person name="Cabau C."/>
            <person name="Louis A."/>
            <person name="Berthelot C."/>
            <person name="Parey E."/>
            <person name="Roest Crollius H."/>
            <person name="Montfort J."/>
            <person name="Robinson-Rechavi M."/>
            <person name="Bouchez O."/>
            <person name="Lampietro C."/>
            <person name="Lopez Roques C."/>
            <person name="Donnadieu C."/>
            <person name="Postlethwait J."/>
            <person name="Bobe J."/>
            <person name="Verreycken H."/>
            <person name="Guiguen Y."/>
        </authorList>
    </citation>
    <scope>NUCLEOTIDE SEQUENCE [LARGE SCALE GENOMIC DNA]</scope>
    <source>
        <strain evidence="15">Up_M1</strain>
        <tissue evidence="15">Testis</tissue>
    </source>
</reference>
<dbReference type="Proteomes" id="UP001557470">
    <property type="component" value="Unassembled WGS sequence"/>
</dbReference>
<name>A0ABD0XLH1_UMBPY</name>
<evidence type="ECO:0000256" key="4">
    <source>
        <dbReference type="ARBA" id="ARBA00022490"/>
    </source>
</evidence>
<feature type="domain" description="Peptidase C54 catalytic" evidence="14">
    <location>
        <begin position="94"/>
        <end position="401"/>
    </location>
</feature>
<dbReference type="EC" id="3.4.22.-" evidence="12"/>
<feature type="region of interest" description="Disordered" evidence="13">
    <location>
        <begin position="1"/>
        <end position="20"/>
    </location>
</feature>
<dbReference type="GO" id="GO:0005737">
    <property type="term" value="C:cytoplasm"/>
    <property type="evidence" value="ECO:0007669"/>
    <property type="project" value="UniProtKB-SubCell"/>
</dbReference>
<gene>
    <name evidence="15" type="ORF">UPYG_G00102680</name>
</gene>
<dbReference type="PANTHER" id="PTHR22624:SF36">
    <property type="entry name" value="CYSTEINE PROTEASE ATG4D"/>
    <property type="match status" value="1"/>
</dbReference>
<dbReference type="PANTHER" id="PTHR22624">
    <property type="entry name" value="CYSTEINE PROTEASE ATG4"/>
    <property type="match status" value="1"/>
</dbReference>
<evidence type="ECO:0000256" key="7">
    <source>
        <dbReference type="ARBA" id="ARBA00022807"/>
    </source>
</evidence>
<comment type="caution">
    <text evidence="15">The sequence shown here is derived from an EMBL/GenBank/DDBJ whole genome shotgun (WGS) entry which is preliminary data.</text>
</comment>
<evidence type="ECO:0000256" key="10">
    <source>
        <dbReference type="ARBA" id="ARBA00029289"/>
    </source>
</evidence>
<dbReference type="SUPFAM" id="SSF54001">
    <property type="entry name" value="Cysteine proteinases"/>
    <property type="match status" value="1"/>
</dbReference>
<dbReference type="Pfam" id="PF03416">
    <property type="entry name" value="Peptidase_C54"/>
    <property type="match status" value="1"/>
</dbReference>
<keyword evidence="7" id="KW-0788">Thiol protease</keyword>
<evidence type="ECO:0000256" key="12">
    <source>
        <dbReference type="RuleBase" id="RU363115"/>
    </source>
</evidence>
<evidence type="ECO:0000256" key="8">
    <source>
        <dbReference type="ARBA" id="ARBA00022927"/>
    </source>
</evidence>
<evidence type="ECO:0000259" key="14">
    <source>
        <dbReference type="Pfam" id="PF03416"/>
    </source>
</evidence>
<dbReference type="GO" id="GO:0008234">
    <property type="term" value="F:cysteine-type peptidase activity"/>
    <property type="evidence" value="ECO:0007669"/>
    <property type="project" value="UniProtKB-KW"/>
</dbReference>